<dbReference type="EMBL" id="JBBNFW010000209">
    <property type="protein sequence ID" value="MEQ2415202.1"/>
    <property type="molecule type" value="Genomic_DNA"/>
</dbReference>
<dbReference type="Pfam" id="PF01915">
    <property type="entry name" value="Glyco_hydro_3_C"/>
    <property type="match status" value="1"/>
</dbReference>
<organism evidence="8 9">
    <name type="scientific">Blautia acetigignens</name>
    <dbReference type="NCBI Taxonomy" id="2981783"/>
    <lineage>
        <taxon>Bacteria</taxon>
        <taxon>Bacillati</taxon>
        <taxon>Bacillota</taxon>
        <taxon>Clostridia</taxon>
        <taxon>Lachnospirales</taxon>
        <taxon>Lachnospiraceae</taxon>
        <taxon>Blautia</taxon>
    </lineage>
</organism>
<comment type="similarity">
    <text evidence="1">Belongs to the aldo/keto reductase family.</text>
</comment>
<evidence type="ECO:0000256" key="4">
    <source>
        <dbReference type="ARBA" id="ARBA00023002"/>
    </source>
</evidence>
<dbReference type="InterPro" id="IPR036812">
    <property type="entry name" value="NAD(P)_OxRdtase_dom_sf"/>
</dbReference>
<feature type="domain" description="NADP-dependent oxidoreductase" evidence="6">
    <location>
        <begin position="327"/>
        <end position="492"/>
    </location>
</feature>
<evidence type="ECO:0000259" key="6">
    <source>
        <dbReference type="Pfam" id="PF00248"/>
    </source>
</evidence>
<accession>A0ABV1CS39</accession>
<keyword evidence="4" id="KW-0560">Oxidoreductase</keyword>
<evidence type="ECO:0000313" key="8">
    <source>
        <dbReference type="EMBL" id="MEQ2415202.1"/>
    </source>
</evidence>
<dbReference type="PRINTS" id="PR00069">
    <property type="entry name" value="ALDKETRDTASE"/>
</dbReference>
<dbReference type="InterPro" id="IPR018170">
    <property type="entry name" value="Aldo/ket_reductase_CS"/>
</dbReference>
<dbReference type="InterPro" id="IPR020471">
    <property type="entry name" value="AKR"/>
</dbReference>
<sequence length="531" mass="60110">MEGRKRTGTSNRRPIFGGTGSGTVDTATAVGILQGLNNAGFETNEELSDMYVKYRADRPIISINDGQDWTLPEVPAADYSDEIMENAKEFSDKAAIVISRTGGEGADLPTDMGPIMDGSTMDIGTKYMKGSYTNNSSEYDDFQAGQSYLELSQTEKDLVDMVCSEFDDVIIIYNGANPLELGWTEDYKQIKSVLLCARAGATGFNALGNIIAGNVNSSGKTTDTWLRDLHQAPYFNNIGHFAYTNTQDVSDAAKEAWERADGIVSFVNYSESIYVGYRFYETADQENLIDYDDTVLYPFGYGLSYTTFEQEMGDIQTLTLEFDVEDMEKLRTDYLDLMLLHQPFGDTYGAWRALEELYREGKLRAIGISNHYADRMVEFANFTSIKPMVNQMETHPLNQQKTLKEWADKYDIRLEAWAPFGEGRNGLFENEVLKAIGQKYGKSTAQVMLRWHIQRGVIVIPKSVHKERMIENLNVFDFRLDENDMSQISQLDTATSAFFSHQDPAAMVEWFVKMVEKRKSQHDSSKEKKNW</sequence>
<dbReference type="Proteomes" id="UP001470752">
    <property type="component" value="Unassembled WGS sequence"/>
</dbReference>
<comment type="caution">
    <text evidence="8">The sequence shown here is derived from an EMBL/GenBank/DDBJ whole genome shotgun (WGS) entry which is preliminary data.</text>
</comment>
<keyword evidence="3" id="KW-0521">NADP</keyword>
<feature type="domain" description="Glycoside hydrolase family 3 C-terminal" evidence="7">
    <location>
        <begin position="9"/>
        <end position="305"/>
    </location>
</feature>
<evidence type="ECO:0000259" key="7">
    <source>
        <dbReference type="Pfam" id="PF01915"/>
    </source>
</evidence>
<dbReference type="PANTHER" id="PTHR43827">
    <property type="entry name" value="2,5-DIKETO-D-GLUCONIC ACID REDUCTASE"/>
    <property type="match status" value="1"/>
</dbReference>
<dbReference type="InterPro" id="IPR002772">
    <property type="entry name" value="Glyco_hydro_3_C"/>
</dbReference>
<dbReference type="RefSeq" id="WP_349084965.1">
    <property type="nucleotide sequence ID" value="NZ_JBBNFW010000209.1"/>
</dbReference>
<dbReference type="Pfam" id="PF00248">
    <property type="entry name" value="Aldo_ket_red"/>
    <property type="match status" value="1"/>
</dbReference>
<dbReference type="Gene3D" id="3.40.50.1700">
    <property type="entry name" value="Glycoside hydrolase family 3 C-terminal domain"/>
    <property type="match status" value="1"/>
</dbReference>
<dbReference type="SUPFAM" id="SSF51430">
    <property type="entry name" value="NAD(P)-linked oxidoreductase"/>
    <property type="match status" value="1"/>
</dbReference>
<dbReference type="PROSITE" id="PS00063">
    <property type="entry name" value="ALDOKETO_REDUCTASE_3"/>
    <property type="match status" value="1"/>
</dbReference>
<keyword evidence="9" id="KW-1185">Reference proteome</keyword>
<dbReference type="InterPro" id="IPR036881">
    <property type="entry name" value="Glyco_hydro_3_C_sf"/>
</dbReference>
<protein>
    <submittedName>
        <fullName evidence="8">Aldo/keto reductase</fullName>
    </submittedName>
</protein>
<gene>
    <name evidence="8" type="ORF">AAAX94_19610</name>
</gene>
<name>A0ABV1CS39_9FIRM</name>
<reference evidence="8 9" key="1">
    <citation type="submission" date="2024-04" db="EMBL/GenBank/DDBJ databases">
        <title>Human intestinal bacterial collection.</title>
        <authorList>
            <person name="Pauvert C."/>
            <person name="Hitch T.C.A."/>
            <person name="Clavel T."/>
        </authorList>
    </citation>
    <scope>NUCLEOTIDE SEQUENCE [LARGE SCALE GENOMIC DNA]</scope>
    <source>
        <strain evidence="8 9">CLA-AA-H161</strain>
    </source>
</reference>
<evidence type="ECO:0000256" key="1">
    <source>
        <dbReference type="ARBA" id="ARBA00007905"/>
    </source>
</evidence>
<evidence type="ECO:0000256" key="5">
    <source>
        <dbReference type="SAM" id="MobiDB-lite"/>
    </source>
</evidence>
<evidence type="ECO:0000256" key="3">
    <source>
        <dbReference type="ARBA" id="ARBA00022857"/>
    </source>
</evidence>
<keyword evidence="2" id="KW-0378">Hydrolase</keyword>
<dbReference type="PANTHER" id="PTHR43827:SF3">
    <property type="entry name" value="NADP-DEPENDENT OXIDOREDUCTASE DOMAIN-CONTAINING PROTEIN"/>
    <property type="match status" value="1"/>
</dbReference>
<dbReference type="InterPro" id="IPR023210">
    <property type="entry name" value="NADP_OxRdtase_dom"/>
</dbReference>
<evidence type="ECO:0000256" key="2">
    <source>
        <dbReference type="ARBA" id="ARBA00022801"/>
    </source>
</evidence>
<proteinExistence type="inferred from homology"/>
<feature type="region of interest" description="Disordered" evidence="5">
    <location>
        <begin position="1"/>
        <end position="22"/>
    </location>
</feature>
<dbReference type="SUPFAM" id="SSF52279">
    <property type="entry name" value="Beta-D-glucan exohydrolase, C-terminal domain"/>
    <property type="match status" value="1"/>
</dbReference>
<evidence type="ECO:0000313" key="9">
    <source>
        <dbReference type="Proteomes" id="UP001470752"/>
    </source>
</evidence>
<dbReference type="Gene3D" id="3.20.20.100">
    <property type="entry name" value="NADP-dependent oxidoreductase domain"/>
    <property type="match status" value="1"/>
</dbReference>